<gene>
    <name evidence="1" type="ORF">SDC9_211165</name>
</gene>
<dbReference type="EMBL" id="VSSQ01142784">
    <property type="protein sequence ID" value="MPN63406.1"/>
    <property type="molecule type" value="Genomic_DNA"/>
</dbReference>
<proteinExistence type="predicted"/>
<organism evidence="1">
    <name type="scientific">bioreactor metagenome</name>
    <dbReference type="NCBI Taxonomy" id="1076179"/>
    <lineage>
        <taxon>unclassified sequences</taxon>
        <taxon>metagenomes</taxon>
        <taxon>ecological metagenomes</taxon>
    </lineage>
</organism>
<comment type="caution">
    <text evidence="1">The sequence shown here is derived from an EMBL/GenBank/DDBJ whole genome shotgun (WGS) entry which is preliminary data.</text>
</comment>
<sequence length="33" mass="3868">MGDYVKSKKDMKFQSQDELKTVQSVIDDVDKVY</sequence>
<name>A0A645JIZ9_9ZZZZ</name>
<reference evidence="1" key="1">
    <citation type="submission" date="2019-08" db="EMBL/GenBank/DDBJ databases">
        <authorList>
            <person name="Kucharzyk K."/>
            <person name="Murdoch R.W."/>
            <person name="Higgins S."/>
            <person name="Loffler F."/>
        </authorList>
    </citation>
    <scope>NUCLEOTIDE SEQUENCE</scope>
</reference>
<dbReference type="AlphaFoldDB" id="A0A645JIZ9"/>
<protein>
    <submittedName>
        <fullName evidence="1">Uncharacterized protein</fullName>
    </submittedName>
</protein>
<evidence type="ECO:0000313" key="1">
    <source>
        <dbReference type="EMBL" id="MPN63406.1"/>
    </source>
</evidence>
<accession>A0A645JIZ9</accession>